<accession>A0A4Y8SAN3</accession>
<evidence type="ECO:0000313" key="2">
    <source>
        <dbReference type="Proteomes" id="UP000297540"/>
    </source>
</evidence>
<dbReference type="RefSeq" id="WP_133233395.1">
    <property type="nucleotide sequence ID" value="NZ_SOZE01000021.1"/>
</dbReference>
<name>A0A4Y8SAN3_9SPHI</name>
<dbReference type="OrthoDB" id="793810at2"/>
<dbReference type="Proteomes" id="UP000297540">
    <property type="component" value="Unassembled WGS sequence"/>
</dbReference>
<evidence type="ECO:0000313" key="1">
    <source>
        <dbReference type="EMBL" id="TFF35504.1"/>
    </source>
</evidence>
<proteinExistence type="predicted"/>
<dbReference type="EMBL" id="SOZE01000021">
    <property type="protein sequence ID" value="TFF35504.1"/>
    <property type="molecule type" value="Genomic_DNA"/>
</dbReference>
<comment type="caution">
    <text evidence="1">The sequence shown here is derived from an EMBL/GenBank/DDBJ whole genome shotgun (WGS) entry which is preliminary data.</text>
</comment>
<dbReference type="AlphaFoldDB" id="A0A4Y8SAN3"/>
<reference evidence="1 2" key="1">
    <citation type="journal article" date="2017" name="Int. J. Syst. Evol. Microbiol.">
        <title>Mucilaginibacterpsychrotolerans sp. nov., isolated from peatlands.</title>
        <authorList>
            <person name="Deng Y."/>
            <person name="Shen L."/>
            <person name="Xu B."/>
            <person name="Liu Y."/>
            <person name="Gu Z."/>
            <person name="Liu H."/>
            <person name="Zhou Y."/>
        </authorList>
    </citation>
    <scope>NUCLEOTIDE SEQUENCE [LARGE SCALE GENOMIC DNA]</scope>
    <source>
        <strain evidence="1 2">NH7-4</strain>
    </source>
</reference>
<gene>
    <name evidence="1" type="ORF">E2R66_18635</name>
</gene>
<sequence>MNDFRNFNQLKTNELFVTRQKWFCPYYELTDGQFIYGKLSYKGIWKRHTIIETADGLWTLKMEGWFNNTMLLNEGEDKTVGSIKPSHWKRDTSLKLDNGFEATFIYKKLFSKSLTLINSTEGDILEVKQKPFSIKKPFEVTISAQQQKTKLNLPLFALIGVSTILLRQAQASAAAGAGA</sequence>
<keyword evidence="2" id="KW-1185">Reference proteome</keyword>
<protein>
    <submittedName>
        <fullName evidence="1">Uncharacterized protein</fullName>
    </submittedName>
</protein>
<organism evidence="1 2">
    <name type="scientific">Mucilaginibacter psychrotolerans</name>
    <dbReference type="NCBI Taxonomy" id="1524096"/>
    <lineage>
        <taxon>Bacteria</taxon>
        <taxon>Pseudomonadati</taxon>
        <taxon>Bacteroidota</taxon>
        <taxon>Sphingobacteriia</taxon>
        <taxon>Sphingobacteriales</taxon>
        <taxon>Sphingobacteriaceae</taxon>
        <taxon>Mucilaginibacter</taxon>
    </lineage>
</organism>